<keyword evidence="4" id="KW-1185">Reference proteome</keyword>
<keyword evidence="2" id="KW-0812">Transmembrane</keyword>
<evidence type="ECO:0000313" key="4">
    <source>
        <dbReference type="Proteomes" id="UP001215151"/>
    </source>
</evidence>
<sequence length="322" mass="35057">MDTPDVDDQYDASAIVDMRGLMTSSIVSFAIETLFCGAFTITYAANTWALLRIGRRGKPPMRDWGIFVASTAMFCLALTHLTLSLELILLGFVQHAGSISSVFSILDSTSDFDDGDPLSAAIFTVKVAIYVTQTLIGDAFMIYRLYVIWGGRKKILIFPALLFLGSLALVMWRILRSGRDATAPPAFLKRMSMARKAAEAIVQSAAIYSIASIALVITYLLSTNMGWSACLNVFPPLIGLVFSFIVKRITRHSISNPAETILPHAYPDANKRPNVSMSSIASPSRRPHSLELMSLPIVDNSNETLPNSMEVTTQGTASTSSS</sequence>
<organism evidence="3 4">
    <name type="scientific">Trametes cubensis</name>
    <dbReference type="NCBI Taxonomy" id="1111947"/>
    <lineage>
        <taxon>Eukaryota</taxon>
        <taxon>Fungi</taxon>
        <taxon>Dikarya</taxon>
        <taxon>Basidiomycota</taxon>
        <taxon>Agaricomycotina</taxon>
        <taxon>Agaricomycetes</taxon>
        <taxon>Polyporales</taxon>
        <taxon>Polyporaceae</taxon>
        <taxon>Trametes</taxon>
    </lineage>
</organism>
<evidence type="ECO:0000256" key="1">
    <source>
        <dbReference type="SAM" id="MobiDB-lite"/>
    </source>
</evidence>
<feature type="region of interest" description="Disordered" evidence="1">
    <location>
        <begin position="301"/>
        <end position="322"/>
    </location>
</feature>
<feature type="transmembrane region" description="Helical" evidence="2">
    <location>
        <begin position="26"/>
        <end position="51"/>
    </location>
</feature>
<comment type="caution">
    <text evidence="3">The sequence shown here is derived from an EMBL/GenBank/DDBJ whole genome shotgun (WGS) entry which is preliminary data.</text>
</comment>
<proteinExistence type="predicted"/>
<dbReference type="AlphaFoldDB" id="A0AAD7TSE2"/>
<dbReference type="EMBL" id="JAPEVG010000149">
    <property type="protein sequence ID" value="KAJ8480978.1"/>
    <property type="molecule type" value="Genomic_DNA"/>
</dbReference>
<accession>A0AAD7TSE2</accession>
<feature type="transmembrane region" description="Helical" evidence="2">
    <location>
        <begin position="87"/>
        <end position="106"/>
    </location>
</feature>
<reference evidence="3" key="1">
    <citation type="submission" date="2022-11" db="EMBL/GenBank/DDBJ databases">
        <title>Genome Sequence of Cubamyces cubensis.</title>
        <authorList>
            <person name="Buettner E."/>
        </authorList>
    </citation>
    <scope>NUCLEOTIDE SEQUENCE</scope>
    <source>
        <strain evidence="3">MPL-01</strain>
    </source>
</reference>
<feature type="transmembrane region" description="Helical" evidence="2">
    <location>
        <begin position="155"/>
        <end position="175"/>
    </location>
</feature>
<dbReference type="Proteomes" id="UP001215151">
    <property type="component" value="Unassembled WGS sequence"/>
</dbReference>
<feature type="transmembrane region" description="Helical" evidence="2">
    <location>
        <begin position="63"/>
        <end position="81"/>
    </location>
</feature>
<name>A0AAD7TSE2_9APHY</name>
<feature type="transmembrane region" description="Helical" evidence="2">
    <location>
        <begin position="127"/>
        <end position="149"/>
    </location>
</feature>
<gene>
    <name evidence="3" type="ORF">ONZ51_g6306</name>
</gene>
<evidence type="ECO:0000313" key="3">
    <source>
        <dbReference type="EMBL" id="KAJ8480978.1"/>
    </source>
</evidence>
<feature type="transmembrane region" description="Helical" evidence="2">
    <location>
        <begin position="196"/>
        <end position="220"/>
    </location>
</feature>
<protein>
    <submittedName>
        <fullName evidence="3">Uncharacterized protein</fullName>
    </submittedName>
</protein>
<evidence type="ECO:0000256" key="2">
    <source>
        <dbReference type="SAM" id="Phobius"/>
    </source>
</evidence>
<keyword evidence="2" id="KW-0472">Membrane</keyword>
<keyword evidence="2" id="KW-1133">Transmembrane helix</keyword>
<feature type="transmembrane region" description="Helical" evidence="2">
    <location>
        <begin position="226"/>
        <end position="246"/>
    </location>
</feature>